<dbReference type="SMART" id="SM00421">
    <property type="entry name" value="HTH_LUXR"/>
    <property type="match status" value="1"/>
</dbReference>
<dbReference type="GO" id="GO:0000160">
    <property type="term" value="P:phosphorelay signal transduction system"/>
    <property type="evidence" value="ECO:0007669"/>
    <property type="project" value="InterPro"/>
</dbReference>
<proteinExistence type="predicted"/>
<accession>A0A0F9SN12</accession>
<dbReference type="EMBL" id="LAZR01002387">
    <property type="protein sequence ID" value="KKN30708.1"/>
    <property type="molecule type" value="Genomic_DNA"/>
</dbReference>
<dbReference type="PANTHER" id="PTHR43214">
    <property type="entry name" value="TWO-COMPONENT RESPONSE REGULATOR"/>
    <property type="match status" value="1"/>
</dbReference>
<feature type="domain" description="Response regulatory" evidence="4">
    <location>
        <begin position="6"/>
        <end position="122"/>
    </location>
</feature>
<dbReference type="PROSITE" id="PS50043">
    <property type="entry name" value="HTH_LUXR_2"/>
    <property type="match status" value="1"/>
</dbReference>
<keyword evidence="1" id="KW-0597">Phosphoprotein</keyword>
<dbReference type="InterPro" id="IPR016032">
    <property type="entry name" value="Sig_transdc_resp-reg_C-effctor"/>
</dbReference>
<evidence type="ECO:0000259" key="3">
    <source>
        <dbReference type="PROSITE" id="PS50043"/>
    </source>
</evidence>
<dbReference type="PROSITE" id="PS50110">
    <property type="entry name" value="RESPONSE_REGULATORY"/>
    <property type="match status" value="1"/>
</dbReference>
<dbReference type="CDD" id="cd06170">
    <property type="entry name" value="LuxR_C_like"/>
    <property type="match status" value="1"/>
</dbReference>
<evidence type="ECO:0000256" key="1">
    <source>
        <dbReference type="ARBA" id="ARBA00022553"/>
    </source>
</evidence>
<protein>
    <recommendedName>
        <fullName evidence="6">Response regulatory domain-containing protein</fullName>
    </recommendedName>
</protein>
<dbReference type="InterPro" id="IPR000792">
    <property type="entry name" value="Tscrpt_reg_LuxR_C"/>
</dbReference>
<dbReference type="GO" id="GO:0006355">
    <property type="term" value="P:regulation of DNA-templated transcription"/>
    <property type="evidence" value="ECO:0007669"/>
    <property type="project" value="InterPro"/>
</dbReference>
<organism evidence="5">
    <name type="scientific">marine sediment metagenome</name>
    <dbReference type="NCBI Taxonomy" id="412755"/>
    <lineage>
        <taxon>unclassified sequences</taxon>
        <taxon>metagenomes</taxon>
        <taxon>ecological metagenomes</taxon>
    </lineage>
</organism>
<dbReference type="InterPro" id="IPR058245">
    <property type="entry name" value="NreC/VraR/RcsB-like_REC"/>
</dbReference>
<keyword evidence="2" id="KW-0238">DNA-binding</keyword>
<dbReference type="GO" id="GO:0003677">
    <property type="term" value="F:DNA binding"/>
    <property type="evidence" value="ECO:0007669"/>
    <property type="project" value="UniProtKB-KW"/>
</dbReference>
<evidence type="ECO:0008006" key="6">
    <source>
        <dbReference type="Google" id="ProtNLM"/>
    </source>
</evidence>
<sequence>MTRIIKIMLVDDHAIVREGYHALLQKQSDFEVIAEAGDGAEAYTQYKHHQPDVVIMDISLPGQSGIKALERIRQFDTEAKIIVFSMHQNPSFAIQAIRAGAVGYITKSSNPEELIRAIHQIKQSTSPILSSDIAQALAIENLGHDRAALDELTVREFEILRLLLDAKPSQDIADILNISPKTVANSHYIIKKKLGVSNDIELTRLAIKMNLVNVLDIVDEAPEGYVDDQ</sequence>
<dbReference type="AlphaFoldDB" id="A0A0F9SN12"/>
<dbReference type="Pfam" id="PF00196">
    <property type="entry name" value="GerE"/>
    <property type="match status" value="1"/>
</dbReference>
<dbReference type="InterPro" id="IPR011006">
    <property type="entry name" value="CheY-like_superfamily"/>
</dbReference>
<dbReference type="PRINTS" id="PR00038">
    <property type="entry name" value="HTHLUXR"/>
</dbReference>
<evidence type="ECO:0000313" key="5">
    <source>
        <dbReference type="EMBL" id="KKN30708.1"/>
    </source>
</evidence>
<dbReference type="InterPro" id="IPR039420">
    <property type="entry name" value="WalR-like"/>
</dbReference>
<dbReference type="PANTHER" id="PTHR43214:SF43">
    <property type="entry name" value="TWO-COMPONENT RESPONSE REGULATOR"/>
    <property type="match status" value="1"/>
</dbReference>
<name>A0A0F9SN12_9ZZZZ</name>
<evidence type="ECO:0000259" key="4">
    <source>
        <dbReference type="PROSITE" id="PS50110"/>
    </source>
</evidence>
<gene>
    <name evidence="5" type="ORF">LCGC14_0831380</name>
</gene>
<feature type="domain" description="HTH luxR-type" evidence="3">
    <location>
        <begin position="145"/>
        <end position="210"/>
    </location>
</feature>
<reference evidence="5" key="1">
    <citation type="journal article" date="2015" name="Nature">
        <title>Complex archaea that bridge the gap between prokaryotes and eukaryotes.</title>
        <authorList>
            <person name="Spang A."/>
            <person name="Saw J.H."/>
            <person name="Jorgensen S.L."/>
            <person name="Zaremba-Niedzwiedzka K."/>
            <person name="Martijn J."/>
            <person name="Lind A.E."/>
            <person name="van Eijk R."/>
            <person name="Schleper C."/>
            <person name="Guy L."/>
            <person name="Ettema T.J."/>
        </authorList>
    </citation>
    <scope>NUCLEOTIDE SEQUENCE</scope>
</reference>
<dbReference type="CDD" id="cd17535">
    <property type="entry name" value="REC_NarL-like"/>
    <property type="match status" value="1"/>
</dbReference>
<dbReference type="Gene3D" id="3.40.50.2300">
    <property type="match status" value="1"/>
</dbReference>
<dbReference type="SMART" id="SM00448">
    <property type="entry name" value="REC"/>
    <property type="match status" value="1"/>
</dbReference>
<dbReference type="Pfam" id="PF00072">
    <property type="entry name" value="Response_reg"/>
    <property type="match status" value="1"/>
</dbReference>
<comment type="caution">
    <text evidence="5">The sequence shown here is derived from an EMBL/GenBank/DDBJ whole genome shotgun (WGS) entry which is preliminary data.</text>
</comment>
<dbReference type="InterPro" id="IPR001789">
    <property type="entry name" value="Sig_transdc_resp-reg_receiver"/>
</dbReference>
<dbReference type="SUPFAM" id="SSF52172">
    <property type="entry name" value="CheY-like"/>
    <property type="match status" value="1"/>
</dbReference>
<evidence type="ECO:0000256" key="2">
    <source>
        <dbReference type="ARBA" id="ARBA00023125"/>
    </source>
</evidence>
<dbReference type="SUPFAM" id="SSF46894">
    <property type="entry name" value="C-terminal effector domain of the bipartite response regulators"/>
    <property type="match status" value="1"/>
</dbReference>